<protein>
    <recommendedName>
        <fullName evidence="1">ILEI/PANDER domain-containing protein</fullName>
    </recommendedName>
</protein>
<proteinExistence type="predicted"/>
<dbReference type="Proteomes" id="UP000272440">
    <property type="component" value="Unassembled WGS sequence"/>
</dbReference>
<evidence type="ECO:0000313" key="3">
    <source>
        <dbReference type="Proteomes" id="UP000272440"/>
    </source>
</evidence>
<dbReference type="InterPro" id="IPR039477">
    <property type="entry name" value="ILEI/PANDER_dom"/>
</dbReference>
<dbReference type="EMBL" id="RCZY01000002">
    <property type="protein sequence ID" value="RRE43203.1"/>
    <property type="molecule type" value="Genomic_DNA"/>
</dbReference>
<sequence>MGTGHFAKHSDGSTVIATSKTYDVFGSANNGATMSADIEALASGTYVCVLTFDEPSGNRGKILSALESLGGTSEVVNSLPYRGAYILLGRKGMRSGDGLELRAPTGGDATAHISTSVEFVNGIMMGLGAAGGVMMKADANASAITTLQNTVKTQGVILTP</sequence>
<evidence type="ECO:0000259" key="1">
    <source>
        <dbReference type="Pfam" id="PF15711"/>
    </source>
</evidence>
<name>A0A3P2EHR7_KLEPN</name>
<evidence type="ECO:0000313" key="2">
    <source>
        <dbReference type="EMBL" id="RRE43203.1"/>
    </source>
</evidence>
<comment type="caution">
    <text evidence="2">The sequence shown here is derived from an EMBL/GenBank/DDBJ whole genome shotgun (WGS) entry which is preliminary data.</text>
</comment>
<organism evidence="2 3">
    <name type="scientific">Klebsiella pneumoniae</name>
    <dbReference type="NCBI Taxonomy" id="573"/>
    <lineage>
        <taxon>Bacteria</taxon>
        <taxon>Pseudomonadati</taxon>
        <taxon>Pseudomonadota</taxon>
        <taxon>Gammaproteobacteria</taxon>
        <taxon>Enterobacterales</taxon>
        <taxon>Enterobacteriaceae</taxon>
        <taxon>Klebsiella/Raoultella group</taxon>
        <taxon>Klebsiella</taxon>
        <taxon>Klebsiella pneumoniae complex</taxon>
    </lineage>
</organism>
<feature type="domain" description="ILEI/PANDER" evidence="1">
    <location>
        <begin position="15"/>
        <end position="92"/>
    </location>
</feature>
<dbReference type="Pfam" id="PF15711">
    <property type="entry name" value="ILEI"/>
    <property type="match status" value="1"/>
</dbReference>
<accession>A0A3P2EHR7</accession>
<gene>
    <name evidence="2" type="ORF">EAO28_03655</name>
</gene>
<dbReference type="AlphaFoldDB" id="A0A3P2EHR7"/>
<reference evidence="2 3" key="1">
    <citation type="journal article" date="2019" name="Antimicrob. Agents Chemother.">
        <title>Applying Rapid Whole Genome Sequencing to Predict Phenotypic Antimicrobial Susceptibility Testing Results Among Carbapenem-Resistant Klebsiella pneumoniae Clinical Isolates.</title>
        <authorList>
            <person name="Tamma P.D."/>
            <person name="Fan Y."/>
            <person name="Bergman Y."/>
            <person name="Pertea G."/>
            <person name="Kazmi A."/>
            <person name="Lewis S."/>
            <person name="Carroll K.C."/>
            <person name="Schatz M.C."/>
            <person name="Timp W."/>
            <person name="Simner P.J."/>
        </authorList>
    </citation>
    <scope>NUCLEOTIDE SEQUENCE [LARGE SCALE GENOMIC DNA]</scope>
    <source>
        <strain evidence="2 3">KLPN_33</strain>
    </source>
</reference>